<accession>A0A0F7R2F1</accession>
<dbReference type="GO" id="GO:0019563">
    <property type="term" value="P:glycerol catabolic process"/>
    <property type="evidence" value="ECO:0007669"/>
    <property type="project" value="UniProtKB-UniPathway"/>
</dbReference>
<evidence type="ECO:0000256" key="6">
    <source>
        <dbReference type="ARBA" id="ARBA00022777"/>
    </source>
</evidence>
<dbReference type="InterPro" id="IPR018485">
    <property type="entry name" value="FGGY_C"/>
</dbReference>
<feature type="domain" description="Carbohydrate kinase FGGY C-terminal" evidence="13">
    <location>
        <begin position="318"/>
        <end position="508"/>
    </location>
</feature>
<evidence type="ECO:0000256" key="9">
    <source>
        <dbReference type="ARBA" id="ARBA00043149"/>
    </source>
</evidence>
<dbReference type="UniPathway" id="UPA00618">
    <property type="reaction ID" value="UER00672"/>
</dbReference>
<dbReference type="InterPro" id="IPR018483">
    <property type="entry name" value="Carb_kinase_FGGY_CS"/>
</dbReference>
<evidence type="ECO:0000259" key="12">
    <source>
        <dbReference type="Pfam" id="PF00370"/>
    </source>
</evidence>
<reference evidence="15" key="3">
    <citation type="submission" date="2017-06" db="EMBL/GenBank/DDBJ databases">
        <authorList>
            <person name="Kim H.J."/>
            <person name="Triplett B.A."/>
        </authorList>
    </citation>
    <scope>NUCLEOTIDE SEQUENCE</scope>
    <source>
        <strain evidence="15">JPCC DA0580</strain>
    </source>
</reference>
<organism evidence="14">
    <name type="scientific">Fistulifera solaris</name>
    <name type="common">Oleaginous diatom</name>
    <dbReference type="NCBI Taxonomy" id="1519565"/>
    <lineage>
        <taxon>Eukaryota</taxon>
        <taxon>Sar</taxon>
        <taxon>Stramenopiles</taxon>
        <taxon>Ochrophyta</taxon>
        <taxon>Bacillariophyta</taxon>
        <taxon>Bacillariophyceae</taxon>
        <taxon>Bacillariophycidae</taxon>
        <taxon>Naviculales</taxon>
        <taxon>Naviculaceae</taxon>
        <taxon>Fistulifera</taxon>
    </lineage>
</organism>
<dbReference type="InParanoid" id="A0A0F7R2F1"/>
<dbReference type="Proteomes" id="UP000198406">
    <property type="component" value="Unassembled WGS sequence"/>
</dbReference>
<keyword evidence="5" id="KW-0547">Nucleotide-binding</keyword>
<dbReference type="GO" id="GO:0005739">
    <property type="term" value="C:mitochondrion"/>
    <property type="evidence" value="ECO:0007669"/>
    <property type="project" value="TreeGrafter"/>
</dbReference>
<dbReference type="EMBL" id="LC009548">
    <property type="protein sequence ID" value="BAR73296.1"/>
    <property type="molecule type" value="Genomic_DNA"/>
</dbReference>
<evidence type="ECO:0000313" key="15">
    <source>
        <dbReference type="EMBL" id="GAX22716.1"/>
    </source>
</evidence>
<dbReference type="EC" id="2.7.1.30" evidence="3"/>
<evidence type="ECO:0000256" key="8">
    <source>
        <dbReference type="ARBA" id="ARBA00022840"/>
    </source>
</evidence>
<dbReference type="GO" id="GO:0046167">
    <property type="term" value="P:glycerol-3-phosphate biosynthetic process"/>
    <property type="evidence" value="ECO:0007669"/>
    <property type="project" value="TreeGrafter"/>
</dbReference>
<feature type="domain" description="Carbohydrate kinase FGGY N-terminal" evidence="12">
    <location>
        <begin position="26"/>
        <end position="308"/>
    </location>
</feature>
<evidence type="ECO:0000256" key="7">
    <source>
        <dbReference type="ARBA" id="ARBA00022798"/>
    </source>
</evidence>
<dbReference type="PANTHER" id="PTHR10196:SF69">
    <property type="entry name" value="GLYCEROL KINASE"/>
    <property type="match status" value="1"/>
</dbReference>
<comment type="pathway">
    <text evidence="1">Polyol metabolism; glycerol degradation via glycerol kinase pathway; sn-glycerol 3-phosphate from glycerol: step 1/1.</text>
</comment>
<keyword evidence="8" id="KW-0067">ATP-binding</keyword>
<evidence type="ECO:0000313" key="16">
    <source>
        <dbReference type="Proteomes" id="UP000198406"/>
    </source>
</evidence>
<keyword evidence="7" id="KW-0319">Glycerol metabolism</keyword>
<gene>
    <name evidence="14" type="primary">GK</name>
    <name evidence="15" type="ORF">FisN_4Hh172</name>
</gene>
<dbReference type="InterPro" id="IPR018484">
    <property type="entry name" value="FGGY_N"/>
</dbReference>
<dbReference type="PANTHER" id="PTHR10196">
    <property type="entry name" value="SUGAR KINASE"/>
    <property type="match status" value="1"/>
</dbReference>
<evidence type="ECO:0000256" key="3">
    <source>
        <dbReference type="ARBA" id="ARBA00012099"/>
    </source>
</evidence>
<dbReference type="InterPro" id="IPR005999">
    <property type="entry name" value="Glycerol_kin"/>
</dbReference>
<protein>
    <recommendedName>
        <fullName evidence="3">glycerol kinase</fullName>
        <ecNumber evidence="3">2.7.1.30</ecNumber>
    </recommendedName>
    <alternativeName>
        <fullName evidence="9">ATP:glycerol 3-phosphotransferase</fullName>
    </alternativeName>
</protein>
<dbReference type="Pfam" id="PF02782">
    <property type="entry name" value="FGGY_C"/>
    <property type="match status" value="1"/>
</dbReference>
<keyword evidence="16" id="KW-1185">Reference proteome</keyword>
<evidence type="ECO:0000259" key="13">
    <source>
        <dbReference type="Pfam" id="PF02782"/>
    </source>
</evidence>
<dbReference type="AlphaFoldDB" id="A0A0F7R2F1"/>
<dbReference type="InterPro" id="IPR043129">
    <property type="entry name" value="ATPase_NBD"/>
</dbReference>
<reference evidence="15 16" key="2">
    <citation type="journal article" date="2015" name="Plant Cell">
        <title>Oil accumulation by the oleaginous diatom Fistulifera solaris as revealed by the genome and transcriptome.</title>
        <authorList>
            <person name="Tanaka T."/>
            <person name="Maeda Y."/>
            <person name="Veluchamy A."/>
            <person name="Tanaka M."/>
            <person name="Abida H."/>
            <person name="Marechal E."/>
            <person name="Bowler C."/>
            <person name="Muto M."/>
            <person name="Sunaga Y."/>
            <person name="Tanaka M."/>
            <person name="Yoshino T."/>
            <person name="Taniguchi T."/>
            <person name="Fukuda Y."/>
            <person name="Nemoto M."/>
            <person name="Matsumoto M."/>
            <person name="Wong P.S."/>
            <person name="Aburatani S."/>
            <person name="Fujibuchi W."/>
        </authorList>
    </citation>
    <scope>NUCLEOTIDE SEQUENCE [LARGE SCALE GENOMIC DNA]</scope>
    <source>
        <strain evidence="15 16">JPCC DA0580</strain>
    </source>
</reference>
<reference evidence="14" key="1">
    <citation type="submission" date="2014-11" db="EMBL/GenBank/DDBJ databases">
        <title>Enhancement of Glycerol Metabolism in the Oleaginous Marine Diatom Fistulifera solaris JPCC DA0580 to Improve Triacylglycerol Productivity.</title>
        <authorList>
            <person name="Muto M."/>
            <person name="Tanaka M."/>
            <person name="Liang Y."/>
            <person name="Yoshino T."/>
            <person name="Matsumoto M."/>
            <person name="Tanaka T."/>
        </authorList>
    </citation>
    <scope>NUCLEOTIDE SEQUENCE</scope>
    <source>
        <strain evidence="14">JPCC DA0580</strain>
    </source>
</reference>
<keyword evidence="6 11" id="KW-0418">Kinase</keyword>
<evidence type="ECO:0000313" key="14">
    <source>
        <dbReference type="EMBL" id="BAR73296.1"/>
    </source>
</evidence>
<dbReference type="GO" id="GO:0006641">
    <property type="term" value="P:triglyceride metabolic process"/>
    <property type="evidence" value="ECO:0007669"/>
    <property type="project" value="TreeGrafter"/>
</dbReference>
<evidence type="ECO:0000256" key="4">
    <source>
        <dbReference type="ARBA" id="ARBA00022679"/>
    </source>
</evidence>
<evidence type="ECO:0000256" key="2">
    <source>
        <dbReference type="ARBA" id="ARBA00009156"/>
    </source>
</evidence>
<dbReference type="GO" id="GO:0005524">
    <property type="term" value="F:ATP binding"/>
    <property type="evidence" value="ECO:0007669"/>
    <property type="project" value="UniProtKB-KW"/>
</dbReference>
<evidence type="ECO:0000256" key="1">
    <source>
        <dbReference type="ARBA" id="ARBA00005190"/>
    </source>
</evidence>
<dbReference type="FunFam" id="3.30.420.40:FF:000086">
    <property type="entry name" value="Glycerol kinase"/>
    <property type="match status" value="1"/>
</dbReference>
<dbReference type="SUPFAM" id="SSF53067">
    <property type="entry name" value="Actin-like ATPase domain"/>
    <property type="match status" value="2"/>
</dbReference>
<dbReference type="GO" id="GO:0004370">
    <property type="term" value="F:glycerol kinase activity"/>
    <property type="evidence" value="ECO:0007669"/>
    <property type="project" value="UniProtKB-EC"/>
</dbReference>
<evidence type="ECO:0000256" key="10">
    <source>
        <dbReference type="ARBA" id="ARBA00052101"/>
    </source>
</evidence>
<comment type="similarity">
    <text evidence="2 11">Belongs to the FGGY kinase family.</text>
</comment>
<dbReference type="CDD" id="cd07769">
    <property type="entry name" value="ASKHA_NBD_FGGY_GK"/>
    <property type="match status" value="1"/>
</dbReference>
<comment type="catalytic activity">
    <reaction evidence="10">
        <text>glycerol + ATP = sn-glycerol 3-phosphate + ADP + H(+)</text>
        <dbReference type="Rhea" id="RHEA:21644"/>
        <dbReference type="ChEBI" id="CHEBI:15378"/>
        <dbReference type="ChEBI" id="CHEBI:17754"/>
        <dbReference type="ChEBI" id="CHEBI:30616"/>
        <dbReference type="ChEBI" id="CHEBI:57597"/>
        <dbReference type="ChEBI" id="CHEBI:456216"/>
        <dbReference type="EC" id="2.7.1.30"/>
    </reaction>
</comment>
<dbReference type="FunFam" id="3.30.420.40:FF:000007">
    <property type="entry name" value="Glycerol kinase"/>
    <property type="match status" value="1"/>
</dbReference>
<name>A0A0F7R2F1_FISSO</name>
<evidence type="ECO:0000256" key="5">
    <source>
        <dbReference type="ARBA" id="ARBA00022741"/>
    </source>
</evidence>
<dbReference type="NCBIfam" id="TIGR01311">
    <property type="entry name" value="glycerol_kin"/>
    <property type="match status" value="1"/>
</dbReference>
<dbReference type="NCBIfam" id="NF000756">
    <property type="entry name" value="PRK00047.1"/>
    <property type="match status" value="1"/>
</dbReference>
<dbReference type="PROSITE" id="PS00445">
    <property type="entry name" value="FGGY_KINASES_2"/>
    <property type="match status" value="1"/>
</dbReference>
<dbReference type="Gene3D" id="3.30.420.40">
    <property type="match status" value="2"/>
</dbReference>
<dbReference type="FunCoup" id="A0A0F7R2F1">
    <property type="interactions" value="13"/>
</dbReference>
<sequence>MPSFEIKVEAFDDVLNSDLKESKVLIGAIDQGTSSTRFLVFSKGGKIVASAQMEHTQIFMPGHAGWHEHDPLEIWNNTKACIAAVFKILQKKGFNVNSTGDGGAKAISLAAIGITNQRETTIAWNKATGKPYYNAIVWDDTRTTSIAFHLAAGNINKLRSRTGLPLASYFAGTKVKWLLDNIEELQKDLANPVTRDQVAFGTVDSWLVFQLTGAQASSPGVANVGGIFVTDVTNASRWLFMDLKSQKWDKDLVDMVCASHDLPVETALPMICPSSHVYGMCNGQCGVDELYQVPIAAILGDQQAALFGQTAFLPGEAKNTYGTGLFLMMNTGTEAVDSSHGLLTTIAYQIGTTGSVNYALEGSVSHSGSTIQWLRDQLGIIANASESETLAETTPDNEGLYMVPAFSGLFAPYWRSDARACIVGMTASHHKGHLCRAAIEATAYQTKDIFDAITADSCVSLRTLKVDGGGTHNDLLMQFQADIIGVPVIKPVVMETTSIGAAFAAGLAVGVWEGLDELRKLWSASKFCEPKMDPFTREKYCTEWQKAVTKSLGWIDVGDEDQEDETFLDARSGEETPLRPHNSFQTVVLLGAAVMAGFVLGRRTSRLN</sequence>
<proteinExistence type="inferred from homology"/>
<dbReference type="OrthoDB" id="5422795at2759"/>
<dbReference type="EMBL" id="BDSP01000187">
    <property type="protein sequence ID" value="GAX22716.1"/>
    <property type="molecule type" value="Genomic_DNA"/>
</dbReference>
<evidence type="ECO:0000256" key="11">
    <source>
        <dbReference type="RuleBase" id="RU003733"/>
    </source>
</evidence>
<dbReference type="Pfam" id="PF00370">
    <property type="entry name" value="FGGY_N"/>
    <property type="match status" value="1"/>
</dbReference>
<keyword evidence="4 11" id="KW-0808">Transferase</keyword>